<keyword evidence="4" id="KW-1185">Reference proteome</keyword>
<organism evidence="3 4">
    <name type="scientific">Mucilaginibacter celer</name>
    <dbReference type="NCBI Taxonomy" id="2305508"/>
    <lineage>
        <taxon>Bacteria</taxon>
        <taxon>Pseudomonadati</taxon>
        <taxon>Bacteroidota</taxon>
        <taxon>Sphingobacteriia</taxon>
        <taxon>Sphingobacteriales</taxon>
        <taxon>Sphingobacteriaceae</taxon>
        <taxon>Mucilaginibacter</taxon>
    </lineage>
</organism>
<name>A0A494VUU8_9SPHI</name>
<dbReference type="RefSeq" id="WP_119408471.1">
    <property type="nucleotide sequence ID" value="NZ_CP032869.1"/>
</dbReference>
<gene>
    <name evidence="3" type="ORF">HYN43_005370</name>
</gene>
<evidence type="ECO:0000256" key="1">
    <source>
        <dbReference type="SAM" id="SignalP"/>
    </source>
</evidence>
<feature type="chain" id="PRO_5019765654" description="Putative auto-transporter adhesin head GIN domain-containing protein" evidence="1">
    <location>
        <begin position="25"/>
        <end position="201"/>
    </location>
</feature>
<feature type="domain" description="Putative auto-transporter adhesin head GIN" evidence="2">
    <location>
        <begin position="44"/>
        <end position="184"/>
    </location>
</feature>
<accession>A0A494VUU8</accession>
<dbReference type="OrthoDB" id="759627at2"/>
<proteinExistence type="predicted"/>
<dbReference type="Pfam" id="PF10988">
    <property type="entry name" value="DUF2807"/>
    <property type="match status" value="1"/>
</dbReference>
<feature type="signal peptide" evidence="1">
    <location>
        <begin position="1"/>
        <end position="24"/>
    </location>
</feature>
<evidence type="ECO:0000313" key="3">
    <source>
        <dbReference type="EMBL" id="AYL94762.1"/>
    </source>
</evidence>
<evidence type="ECO:0000259" key="2">
    <source>
        <dbReference type="Pfam" id="PF10988"/>
    </source>
</evidence>
<dbReference type="InterPro" id="IPR021255">
    <property type="entry name" value="DUF2807"/>
</dbReference>
<reference evidence="3 4" key="1">
    <citation type="submission" date="2018-10" db="EMBL/GenBank/DDBJ databases">
        <title>Genome sequencing of Mucilaginibacter sp. HYN0043.</title>
        <authorList>
            <person name="Kim M."/>
            <person name="Yi H."/>
        </authorList>
    </citation>
    <scope>NUCLEOTIDE SEQUENCE [LARGE SCALE GENOMIC DNA]</scope>
    <source>
        <strain evidence="3 4">HYN0043</strain>
    </source>
</reference>
<protein>
    <recommendedName>
        <fullName evidence="2">Putative auto-transporter adhesin head GIN domain-containing protein</fullName>
    </recommendedName>
</protein>
<dbReference type="Gene3D" id="2.160.20.120">
    <property type="match status" value="1"/>
</dbReference>
<dbReference type="EMBL" id="CP032869">
    <property type="protein sequence ID" value="AYL94762.1"/>
    <property type="molecule type" value="Genomic_DNA"/>
</dbReference>
<sequence length="201" mass="21536">MKTTLIAIAAVLFMVPGFAKNANANATTIKDNAAVVLTDVSNINKIEVYGNVELYVSSGPADQVKVYNRYYAENALVQSKKGVLRISSYKNEKLVVWVTANQLSAITAYDNAEIKSFGSLSGVELNVKLNNNASAKLNLDTYAASISLSGNAKAELSGNTSEYSLTRTPVSNVNSNGLTYAHATETLNRETKPVVAEYATL</sequence>
<dbReference type="AlphaFoldDB" id="A0A494VUU8"/>
<dbReference type="KEGG" id="muh:HYN43_005370"/>
<keyword evidence="1" id="KW-0732">Signal</keyword>
<dbReference type="Proteomes" id="UP000270046">
    <property type="component" value="Chromosome"/>
</dbReference>
<evidence type="ECO:0000313" key="4">
    <source>
        <dbReference type="Proteomes" id="UP000270046"/>
    </source>
</evidence>